<evidence type="ECO:0000313" key="1">
    <source>
        <dbReference type="EMBL" id="CDL01167.1"/>
    </source>
</evidence>
<sequence>MDRGKVNCQEFACLDAMRTARAVFFDEIVSHAQRYAAKGGGSGRGADGVAVAILRSENAYQIAEFYFLAEEFGLGSPHMIGDYIDRHNEDMRQLLLSPERLAHYGVRKERIEDAIFSEEEKAKVVENSQGGRLRLDQSDVARCLATMISPETCRKTLVAMGNGGLLERRSAVSVIITSTGILEGYFRCHLRLMSDMVIAGVK</sequence>
<dbReference type="eggNOG" id="ENOG50349Q7">
    <property type="taxonomic scope" value="Bacteria"/>
</dbReference>
<evidence type="ECO:0000313" key="2">
    <source>
        <dbReference type="Proteomes" id="UP000018922"/>
    </source>
</evidence>
<dbReference type="AlphaFoldDB" id="V6F715"/>
<keyword evidence="2" id="KW-1185">Reference proteome</keyword>
<dbReference type="HOGENOM" id="CLU_1395324_0_0_5"/>
<dbReference type="KEGG" id="mgry:MSR1_24610"/>
<dbReference type="STRING" id="1430440.MGMSRv2__3952"/>
<dbReference type="EMBL" id="HG794546">
    <property type="protein sequence ID" value="CDL01167.1"/>
    <property type="molecule type" value="Genomic_DNA"/>
</dbReference>
<dbReference type="Proteomes" id="UP000018922">
    <property type="component" value="Chromosome I"/>
</dbReference>
<dbReference type="KEGG" id="mgy:MGMSRv2__3952"/>
<proteinExistence type="predicted"/>
<name>V6F715_MAGGM</name>
<reference evidence="1 2" key="1">
    <citation type="journal article" date="2014" name="Genome Announc.">
        <title>Complete genome sequence of Magnetospirillum gryphiswaldense MSR-1.</title>
        <authorList>
            <person name="Wang X."/>
            <person name="Wang Q."/>
            <person name="Zhang W."/>
            <person name="Wang Y."/>
            <person name="Li L."/>
            <person name="Wen T."/>
            <person name="Zhang T."/>
            <person name="Zhang Y."/>
            <person name="Xu J."/>
            <person name="Hu J."/>
            <person name="Li S."/>
            <person name="Liu L."/>
            <person name="Liu J."/>
            <person name="Jiang W."/>
            <person name="Tian J."/>
            <person name="Li Y."/>
            <person name="Schuler D."/>
            <person name="Wang L."/>
            <person name="Li J."/>
        </authorList>
    </citation>
    <scope>NUCLEOTIDE SEQUENCE [LARGE SCALE GENOMIC DNA]</scope>
    <source>
        <strain evidence="2">DSM 6361 / JCM 21280 / NBRC 15271 / MSR-1</strain>
    </source>
</reference>
<organism evidence="1 2">
    <name type="scientific">Magnetospirillum gryphiswaldense (strain DSM 6361 / JCM 21280 / NBRC 15271 / MSR-1)</name>
    <dbReference type="NCBI Taxonomy" id="431944"/>
    <lineage>
        <taxon>Bacteria</taxon>
        <taxon>Pseudomonadati</taxon>
        <taxon>Pseudomonadota</taxon>
        <taxon>Alphaproteobacteria</taxon>
        <taxon>Rhodospirillales</taxon>
        <taxon>Rhodospirillaceae</taxon>
        <taxon>Magnetospirillum</taxon>
    </lineage>
</organism>
<gene>
    <name evidence="1" type="ordered locus">MGMSRv2__3952</name>
</gene>
<protein>
    <submittedName>
        <fullName evidence="1">Uncharacterized protein</fullName>
    </submittedName>
</protein>
<accession>V6F715</accession>